<organism evidence="8">
    <name type="scientific">Spongospora subterranea</name>
    <dbReference type="NCBI Taxonomy" id="70186"/>
    <lineage>
        <taxon>Eukaryota</taxon>
        <taxon>Sar</taxon>
        <taxon>Rhizaria</taxon>
        <taxon>Endomyxa</taxon>
        <taxon>Phytomyxea</taxon>
        <taxon>Plasmodiophorida</taxon>
        <taxon>Plasmodiophoridae</taxon>
        <taxon>Spongospora</taxon>
    </lineage>
</organism>
<dbReference type="Gene3D" id="1.10.472.80">
    <property type="entry name" value="Ypt/Rab-GAP domain of gyp1p, domain 3"/>
    <property type="match status" value="1"/>
</dbReference>
<feature type="transmembrane region" description="Helical" evidence="6">
    <location>
        <begin position="227"/>
        <end position="250"/>
    </location>
</feature>
<dbReference type="SUPFAM" id="SSF47923">
    <property type="entry name" value="Ypt/Rab-GAP domain of gyp1p"/>
    <property type="match status" value="2"/>
</dbReference>
<reference evidence="8" key="1">
    <citation type="submission" date="2015-04" db="EMBL/GenBank/DDBJ databases">
        <title>The genome sequence of the plant pathogenic Rhizarian Plasmodiophora brassicae reveals insights in its biotrophic life cycle and the origin of chitin synthesis.</title>
        <authorList>
            <person name="Schwelm A."/>
            <person name="Fogelqvist J."/>
            <person name="Knaust A."/>
            <person name="Julke S."/>
            <person name="Lilja T."/>
            <person name="Dhandapani V."/>
            <person name="Bonilla-Rosso G."/>
            <person name="Karlsson M."/>
            <person name="Shevchenko A."/>
            <person name="Choi S.R."/>
            <person name="Kim H.G."/>
            <person name="Park J.Y."/>
            <person name="Lim Y.P."/>
            <person name="Ludwig-Muller J."/>
            <person name="Dixelius C."/>
        </authorList>
    </citation>
    <scope>NUCLEOTIDE SEQUENCE</scope>
    <source>
        <tissue evidence="8">Potato root galls</tissue>
    </source>
</reference>
<keyword evidence="6" id="KW-0472">Membrane</keyword>
<dbReference type="PANTHER" id="PTHR22957:SF263">
    <property type="entry name" value="MITOTIC CHECK POINT PROTEIN BUB2"/>
    <property type="match status" value="1"/>
</dbReference>
<protein>
    <recommendedName>
        <fullName evidence="7">Rab-GAP TBC domain-containing protein</fullName>
    </recommendedName>
</protein>
<dbReference type="PROSITE" id="PS50086">
    <property type="entry name" value="TBC_RABGAP"/>
    <property type="match status" value="1"/>
</dbReference>
<dbReference type="EMBL" id="HACM01010505">
    <property type="protein sequence ID" value="CRZ10947.1"/>
    <property type="molecule type" value="Transcribed_RNA"/>
</dbReference>
<dbReference type="GO" id="GO:0005096">
    <property type="term" value="F:GTPase activator activity"/>
    <property type="evidence" value="ECO:0007669"/>
    <property type="project" value="TreeGrafter"/>
</dbReference>
<feature type="domain" description="Rab-GAP TBC" evidence="7">
    <location>
        <begin position="50"/>
        <end position="235"/>
    </location>
</feature>
<evidence type="ECO:0000256" key="2">
    <source>
        <dbReference type="ARBA" id="ARBA00022490"/>
    </source>
</evidence>
<dbReference type="InterPro" id="IPR035969">
    <property type="entry name" value="Rab-GAP_TBC_sf"/>
</dbReference>
<proteinExistence type="inferred from homology"/>
<dbReference type="AlphaFoldDB" id="A0A0H5RBE8"/>
<dbReference type="GO" id="GO:0005856">
    <property type="term" value="C:cytoskeleton"/>
    <property type="evidence" value="ECO:0007669"/>
    <property type="project" value="UniProtKB-SubCell"/>
</dbReference>
<keyword evidence="6" id="KW-0812">Transmembrane</keyword>
<evidence type="ECO:0000256" key="5">
    <source>
        <dbReference type="ARBA" id="ARBA00061049"/>
    </source>
</evidence>
<evidence type="ECO:0000256" key="6">
    <source>
        <dbReference type="SAM" id="Phobius"/>
    </source>
</evidence>
<dbReference type="InterPro" id="IPR000195">
    <property type="entry name" value="Rab-GAP-TBC_dom"/>
</dbReference>
<evidence type="ECO:0000256" key="4">
    <source>
        <dbReference type="ARBA" id="ARBA00023306"/>
    </source>
</evidence>
<sequence>MPWNKSDAISPLEACLRRFLASCSSGEDDDNSAEMLFQLRRHLLLYEIAEDEILLRGLVWKTLLGVSQVNADKYCDLIRKGPCDQYQKIRSDSFRTFPCDKSFQSRVSENSLIRLLNSFVHENADEGVFRYLQGMNAVSAPFLFCMGELNAHAAFSRFITVYCPTYWERGMSGARAGCILVDRCLEAIDPDLFNHLKSCKLVAMVYAFPLVSSLSCCLQPFSEVLKLWDFLIAFGLHFNIMIIVAQVILVRSSLFAVANPNEILNYRKWPPLNARLTIAFTLDLINRINSKLSEAIESHTYSKDMCERITSELQNGSP</sequence>
<evidence type="ECO:0000256" key="1">
    <source>
        <dbReference type="ARBA" id="ARBA00004245"/>
    </source>
</evidence>
<evidence type="ECO:0000256" key="3">
    <source>
        <dbReference type="ARBA" id="ARBA00023212"/>
    </source>
</evidence>
<dbReference type="Gene3D" id="1.10.8.270">
    <property type="entry name" value="putative rabgap domain of human tbc1 domain family member 14 like domains"/>
    <property type="match status" value="1"/>
</dbReference>
<evidence type="ECO:0000313" key="8">
    <source>
        <dbReference type="EMBL" id="CRZ10947.1"/>
    </source>
</evidence>
<evidence type="ECO:0000259" key="7">
    <source>
        <dbReference type="PROSITE" id="PS50086"/>
    </source>
</evidence>
<comment type="similarity">
    <text evidence="5">Belongs to the BUB2 family.</text>
</comment>
<keyword evidence="2" id="KW-0963">Cytoplasm</keyword>
<dbReference type="FunFam" id="1.10.8.270:FF:000035">
    <property type="entry name" value="Cell cycle arrest protein BUB2"/>
    <property type="match status" value="1"/>
</dbReference>
<dbReference type="PANTHER" id="PTHR22957">
    <property type="entry name" value="TBC1 DOMAIN FAMILY MEMBER GTPASE-ACTIVATING PROTEIN"/>
    <property type="match status" value="1"/>
</dbReference>
<name>A0A0H5RBE8_9EUKA</name>
<accession>A0A0H5RBE8</accession>
<comment type="subcellular location">
    <subcellularLocation>
        <location evidence="1">Cytoplasm</location>
        <location evidence="1">Cytoskeleton</location>
    </subcellularLocation>
</comment>
<keyword evidence="3" id="KW-0206">Cytoskeleton</keyword>
<keyword evidence="6" id="KW-1133">Transmembrane helix</keyword>
<dbReference type="Pfam" id="PF00566">
    <property type="entry name" value="RabGAP-TBC"/>
    <property type="match status" value="1"/>
</dbReference>
<dbReference type="SMART" id="SM00164">
    <property type="entry name" value="TBC"/>
    <property type="match status" value="1"/>
</dbReference>
<keyword evidence="4" id="KW-0131">Cell cycle</keyword>